<dbReference type="NCBIfam" id="TIGR04335">
    <property type="entry name" value="AmmeMemoSam_A"/>
    <property type="match status" value="1"/>
</dbReference>
<dbReference type="Proteomes" id="UP000183997">
    <property type="component" value="Unassembled WGS sequence"/>
</dbReference>
<dbReference type="Gene3D" id="3.30.700.20">
    <property type="entry name" value="Hypothetical protein ph0010, domain 1"/>
    <property type="match status" value="1"/>
</dbReference>
<dbReference type="PANTHER" id="PTHR13016:SF0">
    <property type="entry name" value="AMME SYNDROME CANDIDATE GENE 1 PROTEIN"/>
    <property type="match status" value="1"/>
</dbReference>
<dbReference type="Pfam" id="PF01871">
    <property type="entry name" value="AMMECR1"/>
    <property type="match status" value="1"/>
</dbReference>
<dbReference type="PROSITE" id="PS51112">
    <property type="entry name" value="AMMECR1"/>
    <property type="match status" value="1"/>
</dbReference>
<keyword evidence="3" id="KW-1185">Reference proteome</keyword>
<gene>
    <name evidence="2" type="ORF">SAMN02745123_01063</name>
</gene>
<dbReference type="Gene3D" id="3.40.830.10">
    <property type="entry name" value="LigB-like"/>
    <property type="match status" value="1"/>
</dbReference>
<dbReference type="PANTHER" id="PTHR13016">
    <property type="entry name" value="AMMECR1 HOMOLOG"/>
    <property type="match status" value="1"/>
</dbReference>
<dbReference type="Pfam" id="PF02900">
    <property type="entry name" value="LigB"/>
    <property type="match status" value="1"/>
</dbReference>
<dbReference type="AlphaFoldDB" id="A0A1M6QI23"/>
<dbReference type="InterPro" id="IPR027485">
    <property type="entry name" value="AMMECR1_N"/>
</dbReference>
<dbReference type="EMBL" id="FRAR01000008">
    <property type="protein sequence ID" value="SHK19815.1"/>
    <property type="molecule type" value="Genomic_DNA"/>
</dbReference>
<dbReference type="GO" id="GO:0016702">
    <property type="term" value="F:oxidoreductase activity, acting on single donors with incorporation of molecular oxygen, incorporation of two atoms of oxygen"/>
    <property type="evidence" value="ECO:0007669"/>
    <property type="project" value="UniProtKB-ARBA"/>
</dbReference>
<dbReference type="InterPro" id="IPR023473">
    <property type="entry name" value="AMMECR1"/>
</dbReference>
<dbReference type="InterPro" id="IPR027623">
    <property type="entry name" value="AmmeMemoSam_A"/>
</dbReference>
<evidence type="ECO:0000313" key="2">
    <source>
        <dbReference type="EMBL" id="SHK19815.1"/>
    </source>
</evidence>
<feature type="domain" description="AMMECR1" evidence="1">
    <location>
        <begin position="298"/>
        <end position="467"/>
    </location>
</feature>
<reference evidence="3" key="1">
    <citation type="submission" date="2016-11" db="EMBL/GenBank/DDBJ databases">
        <authorList>
            <person name="Varghese N."/>
            <person name="Submissions S."/>
        </authorList>
    </citation>
    <scope>NUCLEOTIDE SEQUENCE [LARGE SCALE GENOMIC DNA]</scope>
    <source>
        <strain evidence="3">DSM 10349</strain>
    </source>
</reference>
<dbReference type="SUPFAM" id="SSF53213">
    <property type="entry name" value="LigB-like"/>
    <property type="match status" value="1"/>
</dbReference>
<sequence length="467" mass="50586">MSIVFCGVMPHPPIAVPEVGGAEADKIRDTREAMLAMGQKIKNSGAETLVMISPHATVFGDAIAINALPETKGDLAGFGAPQVALTYQYNQGLGQEIGWQAEELGLPVAEIDKKVAGRLQVSLELDHGFVVPLYFLQQAGVTLPLVPCSMGVFSPEKLYAFGLAIKQAAEATNTKVAVIASGDLSHRLTADAPAGYDPKGKEFDQAIVASLKSLDVMGLVTLEEDLCEQAGECGRRPITMMLGALEGTAADCEILSYEGPFGVGYLVAALQPRGADTNRTFLRRLQQDKKKVLEQQRSSESYLVQIARQSLESHLQGQWKDPDHYDVPSEFAGQAGVFVSFKKNGHLRGCIGTTAPTRKNVVQEVVYNAVSAGTQDPRFYPIRRDELTELTVSVDVLMPPEAIENMEQLDVKKYGVIVRRGSRSGLLLPDLEGVDTPLQQVEIAKQKAGIGTDEAVKLERFEVIRHT</sequence>
<evidence type="ECO:0000259" key="1">
    <source>
        <dbReference type="PROSITE" id="PS51112"/>
    </source>
</evidence>
<dbReference type="InterPro" id="IPR002733">
    <property type="entry name" value="AMMECR1_domain"/>
</dbReference>
<organism evidence="2 3">
    <name type="scientific">Desulforamulus aeronauticus DSM 10349</name>
    <dbReference type="NCBI Taxonomy" id="1121421"/>
    <lineage>
        <taxon>Bacteria</taxon>
        <taxon>Bacillati</taxon>
        <taxon>Bacillota</taxon>
        <taxon>Clostridia</taxon>
        <taxon>Eubacteriales</taxon>
        <taxon>Peptococcaceae</taxon>
        <taxon>Desulforamulus</taxon>
    </lineage>
</organism>
<accession>A0A1M6QI23</accession>
<dbReference type="GO" id="GO:0008198">
    <property type="term" value="F:ferrous iron binding"/>
    <property type="evidence" value="ECO:0007669"/>
    <property type="project" value="InterPro"/>
</dbReference>
<dbReference type="NCBIfam" id="TIGR00296">
    <property type="entry name" value="TIGR00296 family protein"/>
    <property type="match status" value="1"/>
</dbReference>
<dbReference type="CDD" id="cd07951">
    <property type="entry name" value="ED_3B_N_AMMECR1"/>
    <property type="match status" value="1"/>
</dbReference>
<proteinExistence type="predicted"/>
<dbReference type="RefSeq" id="WP_072911501.1">
    <property type="nucleotide sequence ID" value="NZ_FRAR01000008.1"/>
</dbReference>
<dbReference type="OrthoDB" id="159752at2"/>
<dbReference type="NCBIfam" id="TIGR04336">
    <property type="entry name" value="AmmeMemoSam_B"/>
    <property type="match status" value="1"/>
</dbReference>
<evidence type="ECO:0000313" key="3">
    <source>
        <dbReference type="Proteomes" id="UP000183997"/>
    </source>
</evidence>
<dbReference type="SUPFAM" id="SSF143447">
    <property type="entry name" value="AMMECR1-like"/>
    <property type="match status" value="1"/>
</dbReference>
<dbReference type="InterPro" id="IPR004183">
    <property type="entry name" value="Xdiol_dOase_suB"/>
</dbReference>
<protein>
    <submittedName>
        <fullName evidence="2">Uncharacterized protein, PH0010 family/AmmeMemoRadiSam system protein A/AmmeMemoRadiSam system protein B</fullName>
    </submittedName>
</protein>
<dbReference type="STRING" id="1121421.SAMN02745123_01063"/>
<name>A0A1M6QI23_9FIRM</name>
<dbReference type="InterPro" id="IPR036071">
    <property type="entry name" value="AMMECR1_dom_sf"/>
</dbReference>